<feature type="chain" id="PRO_5001861494" description="Secretion system C-terminal sorting domain-containing protein" evidence="2">
    <location>
        <begin position="20"/>
        <end position="1895"/>
    </location>
</feature>
<feature type="region of interest" description="Disordered" evidence="1">
    <location>
        <begin position="277"/>
        <end position="325"/>
    </location>
</feature>
<evidence type="ECO:0008006" key="5">
    <source>
        <dbReference type="Google" id="ProtNLM"/>
    </source>
</evidence>
<feature type="compositionally biased region" description="Basic and acidic residues" evidence="1">
    <location>
        <begin position="290"/>
        <end position="299"/>
    </location>
</feature>
<keyword evidence="4" id="KW-1185">Reference proteome</keyword>
<protein>
    <recommendedName>
        <fullName evidence="5">Secretion system C-terminal sorting domain-containing protein</fullName>
    </recommendedName>
</protein>
<sequence length="1895" mass="206326">MKNFVFTLLIILSCNCAQAQLQATLNVDSNPTPELSEWVNRNNLAILTVTNSNPGVILEYQIKASLLLDGDVKVTTDNTVPFITSDLGTETFLADEIIPYTAVQFIDSRFRDRLSRTGMLPPGAYSFCIELLGRDGRPLTRPEQICRPMIITDYQMPELLNPVDNKFIDPLLISSLMFQWTPLVPVPDAMTGSSYIIAVSEVQPGQTPSQAFTVNYPIIEEEITVGTQYVWPIDLPAPEEDRQYVWGIKPMTSEGNTYRAQNNGFVDIGVFTVGGTNKSSVDDEGPVNDRSFDNNKDNPDNDTSGLDEGGNDNTSPKEPSDIIPTSLDCENVDIEALENLFIYQAMFPENPETLVILGLDAMRLNYMSQILGAIDTENYVVTSHINWGDVNTYDTSFIQSTKADHNYLDWTMSSNYTIPSEVCIILNIRDKLNPEINCTVTVCKDIPKKQMNAISNSIKQEEYEFEKKNSECKCLDKSSVVIPDLTIEYAVNDDGDQHTLTIPDSATALQSIVDCMTTQELFDGMENMDGHPEYNYQSQFFTSTVTHDWHLPDAMADPSNSHTYTVLSDDDEPMPQFINVTFHIVNTNADIDCYFVQEVPVPHDAYDAINGVEECECDEEMVEPELTLLQADAAMDPRELLVGGVIPYRDYLLNCNSNYSLSTHAIDVTINWQPDEDGESIVNSGPFTHTYDGIDDLIPDEICVTFSITPLFPSSEGQACTTVKCLPVPDAWQDLNIEAGTGELAVGDEIYSGTKVDGLGEFVSTVTSLSGDPGGPYTGTATTYVDWLKSDIHTEFTDITIDSLSNLVTGMITGQVHDTAPVYPLAWVIGMAGGINMTHPQTENIFDFINANSDQEIDYDPASGAVMPVKMPLGVNFDSGDQLAITEMAFRADESEFNLVAAKATPEEWGPTQRVGFLAKNIKHHPAEPVWPPERLELLEDIEIGNVNGKITFEFKAPTVDNPGCYIEWGSLGVTNYGIELDVHFTREWLIPVVDDDGVNRSSANLVASGANWDGMVLTGQLEESVIASTVPDATSGAPSNTGAHDFIILVDDISYDWSDTMNAPAMAFPPIYTGETTNLFHGFHMEELTVKFSPNKMNTPTGDPIEVSINDMIIDDTGITLEAEVENLVAFGGVEVADMVASVDRVYLEILSSNFVEAGVEGRIAIPVNEGNGLDNSLAYTALFNNPLDPALNNNFQLVLEPDQPIQNDLFGGGEFTLDDTSNLTGYFDKDKKTFTLDLNGDFAWEDATVGPVNQINMELGFEGLGFDYDSSLATNKLTFDEGNWAFASPQKKVANFPVTIEEIGFSQVPTTGDELMRGKLKFDLVFNLSDKIGGRSTLGIEGAIEDTKSSGGKTFDPELKGVVIDSISVSADLAAVKIDGFIGFRNNDPIYGNGFIGTLDAEFKAGGIKIGALAEFGNTTYNHTNAYRYWRVEADATFPAPGITFLPGMAFRGFGGGAFRNMIATPSGSSFNFTPDYDELGFRASAILATTPKEETFNADVGLLAAFSGSGGMTNIAFTGDFFVGASIADRSKAKIDGDVGVSYNFPDKKFVMSANVNVNAPPITTPAPASLILDIDGKTNEWFFKFGEPNNLNTVNVFGISLYEYLMFGNTIPYPGGFTNTFKNGYYSAVGNYPSAGTTATGGVDSNTEQGKGFAMGIGFTFDEDGEYNITEFNNGNKKHVLNWDLAAGAELHLSYMQYVGNCGGYTPLGINGYRAKGGLGMYGTAAAGVTRYRSNGSVKWNINLASIKAGAWITGEFPKPVYAAGAVEGEVGLFDDLLSFSFYQSFEYGISCSNGGASTGPAVTQGDAAADQQNALITYVKASPSFEFPIEQPLIAKFGLTPDAVFDVSEQQGNGTVEMRTFKMETTTLLEIKNETTGAWETVASLLAKII</sequence>
<dbReference type="eggNOG" id="COG0419">
    <property type="taxonomic scope" value="Bacteria"/>
</dbReference>
<gene>
    <name evidence="3" type="ORF">JCM19294_461</name>
</gene>
<name>A0A090Q1Q2_9FLAO</name>
<dbReference type="RefSeq" id="WP_042278521.1">
    <property type="nucleotide sequence ID" value="NZ_BBML01000004.1"/>
</dbReference>
<evidence type="ECO:0000313" key="4">
    <source>
        <dbReference type="Proteomes" id="UP000029221"/>
    </source>
</evidence>
<dbReference type="STRING" id="319236.BST91_03670"/>
<accession>A0A090Q1Q2</accession>
<feature type="signal peptide" evidence="2">
    <location>
        <begin position="1"/>
        <end position="19"/>
    </location>
</feature>
<evidence type="ECO:0000256" key="1">
    <source>
        <dbReference type="SAM" id="MobiDB-lite"/>
    </source>
</evidence>
<keyword evidence="2" id="KW-0732">Signal</keyword>
<reference evidence="3" key="1">
    <citation type="journal article" date="2014" name="Genome Announc.">
        <title>Draft Genome Sequences of Marine Flavobacterium Nonlabens Strains NR17, NR24, NR27, NR32, NR33, and Ara13.</title>
        <authorList>
            <person name="Nakanishi M."/>
            <person name="Meirelles P."/>
            <person name="Suzuki R."/>
            <person name="Takatani N."/>
            <person name="Mino S."/>
            <person name="Suda W."/>
            <person name="Oshima K."/>
            <person name="Hattori M."/>
            <person name="Ohkuma M."/>
            <person name="Hosokawa M."/>
            <person name="Miyashita K."/>
            <person name="Thompson F.L."/>
            <person name="Niwa A."/>
            <person name="Sawabe T."/>
            <person name="Sawabe T."/>
        </authorList>
    </citation>
    <scope>NUCLEOTIDE SEQUENCE [LARGE SCALE GENOMIC DNA]</scope>
    <source>
        <strain evidence="3">JCM 19294</strain>
    </source>
</reference>
<proteinExistence type="predicted"/>
<comment type="caution">
    <text evidence="3">The sequence shown here is derived from an EMBL/GenBank/DDBJ whole genome shotgun (WGS) entry which is preliminary data.</text>
</comment>
<evidence type="ECO:0000313" key="3">
    <source>
        <dbReference type="EMBL" id="GAK96955.1"/>
    </source>
</evidence>
<evidence type="ECO:0000256" key="2">
    <source>
        <dbReference type="SAM" id="SignalP"/>
    </source>
</evidence>
<organism evidence="3 4">
    <name type="scientific">Nonlabens tegetincola</name>
    <dbReference type="NCBI Taxonomy" id="323273"/>
    <lineage>
        <taxon>Bacteria</taxon>
        <taxon>Pseudomonadati</taxon>
        <taxon>Bacteroidota</taxon>
        <taxon>Flavobacteriia</taxon>
        <taxon>Flavobacteriales</taxon>
        <taxon>Flavobacteriaceae</taxon>
        <taxon>Nonlabens</taxon>
    </lineage>
</organism>
<dbReference type="Proteomes" id="UP000029221">
    <property type="component" value="Unassembled WGS sequence"/>
</dbReference>
<dbReference type="EMBL" id="BBML01000004">
    <property type="protein sequence ID" value="GAK96955.1"/>
    <property type="molecule type" value="Genomic_DNA"/>
</dbReference>